<dbReference type="GeneID" id="54563386"/>
<dbReference type="RefSeq" id="XP_033659499.1">
    <property type="nucleotide sequence ID" value="XM_033810114.1"/>
</dbReference>
<protein>
    <submittedName>
        <fullName evidence="1">Uncharacterized protein</fullName>
    </submittedName>
</protein>
<gene>
    <name evidence="1" type="ORF">M409DRAFT_30890</name>
</gene>
<dbReference type="AlphaFoldDB" id="A0A6A6BXE5"/>
<sequence length="180" mass="20433">MPRNQPRLQLALYARSKYPDAPHFAIFIAPKKGGKATKHHAKNTILSIPGQISQPWRYERVDIPDVTLEQHLLVRVIIGKVTTSLDQVDEILKGIPVYQVDDPDRAKAESFNCRAWAGVALEELKKQGAVTMLEGDWAEIERRAKEYLGKKREQGRWSKDWKGQPGVPLMDLIEGRELVA</sequence>
<dbReference type="EMBL" id="ML993654">
    <property type="protein sequence ID" value="KAF2158610.1"/>
    <property type="molecule type" value="Genomic_DNA"/>
</dbReference>
<accession>A0A6A6BXE5</accession>
<organism evidence="1 2">
    <name type="scientific">Zasmidium cellare ATCC 36951</name>
    <dbReference type="NCBI Taxonomy" id="1080233"/>
    <lineage>
        <taxon>Eukaryota</taxon>
        <taxon>Fungi</taxon>
        <taxon>Dikarya</taxon>
        <taxon>Ascomycota</taxon>
        <taxon>Pezizomycotina</taxon>
        <taxon>Dothideomycetes</taxon>
        <taxon>Dothideomycetidae</taxon>
        <taxon>Mycosphaerellales</taxon>
        <taxon>Mycosphaerellaceae</taxon>
        <taxon>Zasmidium</taxon>
    </lineage>
</organism>
<evidence type="ECO:0000313" key="1">
    <source>
        <dbReference type="EMBL" id="KAF2158610.1"/>
    </source>
</evidence>
<proteinExistence type="predicted"/>
<dbReference type="Pfam" id="PF21858">
    <property type="entry name" value="DUF6914"/>
    <property type="match status" value="1"/>
</dbReference>
<dbReference type="InterPro" id="IPR054208">
    <property type="entry name" value="DUF6914"/>
</dbReference>
<reference evidence="1" key="1">
    <citation type="journal article" date="2020" name="Stud. Mycol.">
        <title>101 Dothideomycetes genomes: a test case for predicting lifestyles and emergence of pathogens.</title>
        <authorList>
            <person name="Haridas S."/>
            <person name="Albert R."/>
            <person name="Binder M."/>
            <person name="Bloem J."/>
            <person name="Labutti K."/>
            <person name="Salamov A."/>
            <person name="Andreopoulos B."/>
            <person name="Baker S."/>
            <person name="Barry K."/>
            <person name="Bills G."/>
            <person name="Bluhm B."/>
            <person name="Cannon C."/>
            <person name="Castanera R."/>
            <person name="Culley D."/>
            <person name="Daum C."/>
            <person name="Ezra D."/>
            <person name="Gonzalez J."/>
            <person name="Henrissat B."/>
            <person name="Kuo A."/>
            <person name="Liang C."/>
            <person name="Lipzen A."/>
            <person name="Lutzoni F."/>
            <person name="Magnuson J."/>
            <person name="Mondo S."/>
            <person name="Nolan M."/>
            <person name="Ohm R."/>
            <person name="Pangilinan J."/>
            <person name="Park H.-J."/>
            <person name="Ramirez L."/>
            <person name="Alfaro M."/>
            <person name="Sun H."/>
            <person name="Tritt A."/>
            <person name="Yoshinaga Y."/>
            <person name="Zwiers L.-H."/>
            <person name="Turgeon B."/>
            <person name="Goodwin S."/>
            <person name="Spatafora J."/>
            <person name="Crous P."/>
            <person name="Grigoriev I."/>
        </authorList>
    </citation>
    <scope>NUCLEOTIDE SEQUENCE</scope>
    <source>
        <strain evidence="1">ATCC 36951</strain>
    </source>
</reference>
<dbReference type="Proteomes" id="UP000799537">
    <property type="component" value="Unassembled WGS sequence"/>
</dbReference>
<evidence type="ECO:0000313" key="2">
    <source>
        <dbReference type="Proteomes" id="UP000799537"/>
    </source>
</evidence>
<name>A0A6A6BXE5_ZASCE</name>
<dbReference type="OrthoDB" id="2679825at2759"/>
<keyword evidence="2" id="KW-1185">Reference proteome</keyword>